<dbReference type="HOGENOM" id="CLU_020336_11_0_1"/>
<dbReference type="InterPro" id="IPR050471">
    <property type="entry name" value="AB_hydrolase"/>
</dbReference>
<keyword evidence="3" id="KW-1185">Reference proteome</keyword>
<protein>
    <recommendedName>
        <fullName evidence="1">AB hydrolase-1 domain-containing protein</fullName>
    </recommendedName>
</protein>
<dbReference type="PANTHER" id="PTHR43433">
    <property type="entry name" value="HYDROLASE, ALPHA/BETA FOLD FAMILY PROTEIN"/>
    <property type="match status" value="1"/>
</dbReference>
<dbReference type="PRINTS" id="PR00111">
    <property type="entry name" value="ABHYDROLASE"/>
</dbReference>
<dbReference type="EMBL" id="KN840600">
    <property type="protein sequence ID" value="KIP03777.1"/>
    <property type="molecule type" value="Genomic_DNA"/>
</dbReference>
<dbReference type="Gene3D" id="3.40.50.1820">
    <property type="entry name" value="alpha/beta hydrolase"/>
    <property type="match status" value="1"/>
</dbReference>
<organism evidence="2 3">
    <name type="scientific">Phlebiopsis gigantea (strain 11061_1 CR5-6)</name>
    <name type="common">White-rot fungus</name>
    <name type="synonym">Peniophora gigantea</name>
    <dbReference type="NCBI Taxonomy" id="745531"/>
    <lineage>
        <taxon>Eukaryota</taxon>
        <taxon>Fungi</taxon>
        <taxon>Dikarya</taxon>
        <taxon>Basidiomycota</taxon>
        <taxon>Agaricomycotina</taxon>
        <taxon>Agaricomycetes</taxon>
        <taxon>Polyporales</taxon>
        <taxon>Phanerochaetaceae</taxon>
        <taxon>Phlebiopsis</taxon>
    </lineage>
</organism>
<dbReference type="InterPro" id="IPR029058">
    <property type="entry name" value="AB_hydrolase_fold"/>
</dbReference>
<dbReference type="PANTHER" id="PTHR43433:SF5">
    <property type="entry name" value="AB HYDROLASE-1 DOMAIN-CONTAINING PROTEIN"/>
    <property type="match status" value="1"/>
</dbReference>
<accession>A0A0C3S2D9</accession>
<dbReference type="InterPro" id="IPR000073">
    <property type="entry name" value="AB_hydrolase_1"/>
</dbReference>
<evidence type="ECO:0000313" key="2">
    <source>
        <dbReference type="EMBL" id="KIP03777.1"/>
    </source>
</evidence>
<evidence type="ECO:0000313" key="3">
    <source>
        <dbReference type="Proteomes" id="UP000053257"/>
    </source>
</evidence>
<proteinExistence type="predicted"/>
<dbReference type="SUPFAM" id="SSF53474">
    <property type="entry name" value="alpha/beta-Hydrolases"/>
    <property type="match status" value="1"/>
</dbReference>
<reference evidence="2 3" key="1">
    <citation type="journal article" date="2014" name="PLoS Genet.">
        <title>Analysis of the Phlebiopsis gigantea genome, transcriptome and secretome provides insight into its pioneer colonization strategies of wood.</title>
        <authorList>
            <person name="Hori C."/>
            <person name="Ishida T."/>
            <person name="Igarashi K."/>
            <person name="Samejima M."/>
            <person name="Suzuki H."/>
            <person name="Master E."/>
            <person name="Ferreira P."/>
            <person name="Ruiz-Duenas F.J."/>
            <person name="Held B."/>
            <person name="Canessa P."/>
            <person name="Larrondo L.F."/>
            <person name="Schmoll M."/>
            <person name="Druzhinina I.S."/>
            <person name="Kubicek C.P."/>
            <person name="Gaskell J.A."/>
            <person name="Kersten P."/>
            <person name="St John F."/>
            <person name="Glasner J."/>
            <person name="Sabat G."/>
            <person name="Splinter BonDurant S."/>
            <person name="Syed K."/>
            <person name="Yadav J."/>
            <person name="Mgbeahuruike A.C."/>
            <person name="Kovalchuk A."/>
            <person name="Asiegbu F.O."/>
            <person name="Lackner G."/>
            <person name="Hoffmeister D."/>
            <person name="Rencoret J."/>
            <person name="Gutierrez A."/>
            <person name="Sun H."/>
            <person name="Lindquist E."/>
            <person name="Barry K."/>
            <person name="Riley R."/>
            <person name="Grigoriev I.V."/>
            <person name="Henrissat B."/>
            <person name="Kues U."/>
            <person name="Berka R.M."/>
            <person name="Martinez A.T."/>
            <person name="Covert S.F."/>
            <person name="Blanchette R.A."/>
            <person name="Cullen D."/>
        </authorList>
    </citation>
    <scope>NUCLEOTIDE SEQUENCE [LARGE SCALE GENOMIC DNA]</scope>
    <source>
        <strain evidence="2 3">11061_1 CR5-6</strain>
    </source>
</reference>
<name>A0A0C3S2D9_PHLG1</name>
<feature type="domain" description="AB hydrolase-1" evidence="1">
    <location>
        <begin position="84"/>
        <end position="323"/>
    </location>
</feature>
<evidence type="ECO:0000259" key="1">
    <source>
        <dbReference type="Pfam" id="PF12697"/>
    </source>
</evidence>
<sequence length="335" mass="36427">MAGSASLQLALLVLPAVVLVLYLLTSFPHAPDSLIIHPSLASLPRHSRSWSIYPEDIYDGGAYVAFPYGKVRYWLFGPEDGIKIVLIHGLSVPSLVWNDIAPQLAESGFRVLLYDLYGRGYSDAPQTTYDVTLYTTQLALLLQYVGWHKTNIVGVSMGGAIAASFAVQFPHLTTGNVALIATAGIVDSGDMSRTSRFLSSPLMQIVTSSYPFRMYLQHLASNTSIIDDPVSELVRIQSAHLSGYNPAIASSIRDGPLRSLAPAFVALGRQTRKSGGRVLIFWGTEDRIMPYRYAARVQTLISEAALVTLEGAGHDLTATRAREITAELVKLFAGQ</sequence>
<dbReference type="Pfam" id="PF12697">
    <property type="entry name" value="Abhydrolase_6"/>
    <property type="match status" value="1"/>
</dbReference>
<gene>
    <name evidence="2" type="ORF">PHLGIDRAFT_129927</name>
</gene>
<dbReference type="STRING" id="745531.A0A0C3S2D9"/>
<dbReference type="AlphaFoldDB" id="A0A0C3S2D9"/>
<dbReference type="OrthoDB" id="408373at2759"/>
<dbReference type="Proteomes" id="UP000053257">
    <property type="component" value="Unassembled WGS sequence"/>
</dbReference>